<dbReference type="Proteomes" id="UP000647424">
    <property type="component" value="Unassembled WGS sequence"/>
</dbReference>
<reference evidence="1" key="1">
    <citation type="submission" date="2020-09" db="EMBL/GenBank/DDBJ databases">
        <title>Genome seq and assembly of Limnohabitants sp.</title>
        <authorList>
            <person name="Chhetri G."/>
        </authorList>
    </citation>
    <scope>NUCLEOTIDE SEQUENCE</scope>
    <source>
        <strain evidence="1">JUR4</strain>
    </source>
</reference>
<organism evidence="1 2">
    <name type="scientific">Limnohabitans radicicola</name>
    <dbReference type="NCBI Taxonomy" id="2771427"/>
    <lineage>
        <taxon>Bacteria</taxon>
        <taxon>Pseudomonadati</taxon>
        <taxon>Pseudomonadota</taxon>
        <taxon>Betaproteobacteria</taxon>
        <taxon>Burkholderiales</taxon>
        <taxon>Comamonadaceae</taxon>
        <taxon>Limnohabitans</taxon>
    </lineage>
</organism>
<evidence type="ECO:0000313" key="2">
    <source>
        <dbReference type="Proteomes" id="UP000647424"/>
    </source>
</evidence>
<accession>A0A927IMJ9</accession>
<protein>
    <submittedName>
        <fullName evidence="1">Uncharacterized protein</fullName>
    </submittedName>
</protein>
<dbReference type="AlphaFoldDB" id="A0A927IMJ9"/>
<comment type="caution">
    <text evidence="1">The sequence shown here is derived from an EMBL/GenBank/DDBJ whole genome shotgun (WGS) entry which is preliminary data.</text>
</comment>
<evidence type="ECO:0000313" key="1">
    <source>
        <dbReference type="EMBL" id="MBD8051082.1"/>
    </source>
</evidence>
<name>A0A927IMJ9_9BURK</name>
<dbReference type="RefSeq" id="WP_191819542.1">
    <property type="nucleotide sequence ID" value="NZ_JACYFT010000002.1"/>
</dbReference>
<dbReference type="EMBL" id="JACYFT010000002">
    <property type="protein sequence ID" value="MBD8051082.1"/>
    <property type="molecule type" value="Genomic_DNA"/>
</dbReference>
<keyword evidence="2" id="KW-1185">Reference proteome</keyword>
<sequence length="280" mass="29696">MHHLRINQRQAAPAGQRGQAAVLVLVIFLTASAALTAVGTTSHTDSAGRTQMITGQINATLGELTLWYERTGFASLGTSTPNESALRGMLSMRHPSLRMAISTPIVRSGCTGVMDCEPSRQILVWYPATNPQPTANLVNGLPMYEIGGDALWRLYDARALTQQRMATGYQQMLAAGRAITAWASAQRQASVMSTEVNFLRSSACSNSGPALPCVDTWSPMTSIAQAMAASGLSVLDVTAPWGAVVEISNASGVASQVLPYSLAMRLRTPSGAYLTYSTGQ</sequence>
<gene>
    <name evidence="1" type="ORF">IC609_11030</name>
</gene>
<proteinExistence type="predicted"/>